<dbReference type="EMBL" id="BMAV01025778">
    <property type="protein sequence ID" value="GFS44588.1"/>
    <property type="molecule type" value="Genomic_DNA"/>
</dbReference>
<name>A0A8X6IH21_9ARAC</name>
<protein>
    <submittedName>
        <fullName evidence="1">Uncharacterized protein</fullName>
    </submittedName>
</protein>
<organism evidence="1 2">
    <name type="scientific">Trichonephila inaurata madagascariensis</name>
    <dbReference type="NCBI Taxonomy" id="2747483"/>
    <lineage>
        <taxon>Eukaryota</taxon>
        <taxon>Metazoa</taxon>
        <taxon>Ecdysozoa</taxon>
        <taxon>Arthropoda</taxon>
        <taxon>Chelicerata</taxon>
        <taxon>Arachnida</taxon>
        <taxon>Araneae</taxon>
        <taxon>Araneomorphae</taxon>
        <taxon>Entelegynae</taxon>
        <taxon>Araneoidea</taxon>
        <taxon>Nephilidae</taxon>
        <taxon>Trichonephila</taxon>
        <taxon>Trichonephila inaurata</taxon>
    </lineage>
</organism>
<comment type="caution">
    <text evidence="1">The sequence shown here is derived from an EMBL/GenBank/DDBJ whole genome shotgun (WGS) entry which is preliminary data.</text>
</comment>
<evidence type="ECO:0000313" key="1">
    <source>
        <dbReference type="EMBL" id="GFS44588.1"/>
    </source>
</evidence>
<dbReference type="AlphaFoldDB" id="A0A8X6IH21"/>
<dbReference type="Proteomes" id="UP000886998">
    <property type="component" value="Unassembled WGS sequence"/>
</dbReference>
<keyword evidence="2" id="KW-1185">Reference proteome</keyword>
<proteinExistence type="predicted"/>
<accession>A0A8X6IH21</accession>
<sequence>MVQGQRAGEGEKSTCAFGGLPYSRGRRLRFRFPVLDGWPQVGRGGGKAQGKHSKPTSNKCVSCRCEKRRRRTQVTSREVCQREYAKGKVFEHVSFPIMSLFVVDVRQSQGIQVNGMRTKCDILSSGLSEEFIAWC</sequence>
<gene>
    <name evidence="1" type="ORF">TNIN_325831</name>
</gene>
<dbReference type="OrthoDB" id="10435898at2759"/>
<evidence type="ECO:0000313" key="2">
    <source>
        <dbReference type="Proteomes" id="UP000886998"/>
    </source>
</evidence>
<reference evidence="1" key="1">
    <citation type="submission" date="2020-08" db="EMBL/GenBank/DDBJ databases">
        <title>Multicomponent nature underlies the extraordinary mechanical properties of spider dragline silk.</title>
        <authorList>
            <person name="Kono N."/>
            <person name="Nakamura H."/>
            <person name="Mori M."/>
            <person name="Yoshida Y."/>
            <person name="Ohtoshi R."/>
            <person name="Malay A.D."/>
            <person name="Moran D.A.P."/>
            <person name="Tomita M."/>
            <person name="Numata K."/>
            <person name="Arakawa K."/>
        </authorList>
    </citation>
    <scope>NUCLEOTIDE SEQUENCE</scope>
</reference>